<feature type="region of interest" description="Disordered" evidence="1">
    <location>
        <begin position="114"/>
        <end position="133"/>
    </location>
</feature>
<dbReference type="OrthoDB" id="5372734at2759"/>
<organism evidence="2 3">
    <name type="scientific">Aspergillus glaucus CBS 516.65</name>
    <dbReference type="NCBI Taxonomy" id="1160497"/>
    <lineage>
        <taxon>Eukaryota</taxon>
        <taxon>Fungi</taxon>
        <taxon>Dikarya</taxon>
        <taxon>Ascomycota</taxon>
        <taxon>Pezizomycotina</taxon>
        <taxon>Eurotiomycetes</taxon>
        <taxon>Eurotiomycetidae</taxon>
        <taxon>Eurotiales</taxon>
        <taxon>Aspergillaceae</taxon>
        <taxon>Aspergillus</taxon>
        <taxon>Aspergillus subgen. Aspergillus</taxon>
    </lineage>
</organism>
<dbReference type="STRING" id="1160497.A0A1L9VBL4"/>
<evidence type="ECO:0000313" key="2">
    <source>
        <dbReference type="EMBL" id="OJJ81328.1"/>
    </source>
</evidence>
<dbReference type="GeneID" id="34459994"/>
<accession>A0A1L9VBL4</accession>
<evidence type="ECO:0000313" key="3">
    <source>
        <dbReference type="Proteomes" id="UP000184300"/>
    </source>
</evidence>
<evidence type="ECO:0000256" key="1">
    <source>
        <dbReference type="SAM" id="MobiDB-lite"/>
    </source>
</evidence>
<sequence>MTITFTSGPPATSLCAALEGEKVALCKNWREIFRFLNPAVRQSQRKSKTSPSVTATARSGVVNGKREDSSDQTSGVLSLENLRKNENEGVDWGNALNTTPAKSASPHIAEAVAETGPDAKMVDAPPADESGMERDLSARVVLCSAFQDEYFHWPTERA</sequence>
<gene>
    <name evidence="2" type="ORF">ASPGLDRAFT_28166</name>
</gene>
<dbReference type="Proteomes" id="UP000184300">
    <property type="component" value="Unassembled WGS sequence"/>
</dbReference>
<proteinExistence type="predicted"/>
<protein>
    <submittedName>
        <fullName evidence="2">Uncharacterized protein</fullName>
    </submittedName>
</protein>
<dbReference type="VEuPathDB" id="FungiDB:ASPGLDRAFT_28166"/>
<keyword evidence="3" id="KW-1185">Reference proteome</keyword>
<reference evidence="3" key="1">
    <citation type="journal article" date="2017" name="Genome Biol.">
        <title>Comparative genomics reveals high biological diversity and specific adaptations in the industrially and medically important fungal genus Aspergillus.</title>
        <authorList>
            <person name="de Vries R.P."/>
            <person name="Riley R."/>
            <person name="Wiebenga A."/>
            <person name="Aguilar-Osorio G."/>
            <person name="Amillis S."/>
            <person name="Uchima C.A."/>
            <person name="Anderluh G."/>
            <person name="Asadollahi M."/>
            <person name="Askin M."/>
            <person name="Barry K."/>
            <person name="Battaglia E."/>
            <person name="Bayram O."/>
            <person name="Benocci T."/>
            <person name="Braus-Stromeyer S.A."/>
            <person name="Caldana C."/>
            <person name="Canovas D."/>
            <person name="Cerqueira G.C."/>
            <person name="Chen F."/>
            <person name="Chen W."/>
            <person name="Choi C."/>
            <person name="Clum A."/>
            <person name="Dos Santos R.A."/>
            <person name="Damasio A.R."/>
            <person name="Diallinas G."/>
            <person name="Emri T."/>
            <person name="Fekete E."/>
            <person name="Flipphi M."/>
            <person name="Freyberg S."/>
            <person name="Gallo A."/>
            <person name="Gournas C."/>
            <person name="Habgood R."/>
            <person name="Hainaut M."/>
            <person name="Harispe M.L."/>
            <person name="Henrissat B."/>
            <person name="Hilden K.S."/>
            <person name="Hope R."/>
            <person name="Hossain A."/>
            <person name="Karabika E."/>
            <person name="Karaffa L."/>
            <person name="Karanyi Z."/>
            <person name="Krasevec N."/>
            <person name="Kuo A."/>
            <person name="Kusch H."/>
            <person name="LaButti K."/>
            <person name="Lagendijk E.L."/>
            <person name="Lapidus A."/>
            <person name="Levasseur A."/>
            <person name="Lindquist E."/>
            <person name="Lipzen A."/>
            <person name="Logrieco A.F."/>
            <person name="MacCabe A."/>
            <person name="Maekelae M.R."/>
            <person name="Malavazi I."/>
            <person name="Melin P."/>
            <person name="Meyer V."/>
            <person name="Mielnichuk N."/>
            <person name="Miskei M."/>
            <person name="Molnar A.P."/>
            <person name="Mule G."/>
            <person name="Ngan C.Y."/>
            <person name="Orejas M."/>
            <person name="Orosz E."/>
            <person name="Ouedraogo J.P."/>
            <person name="Overkamp K.M."/>
            <person name="Park H.-S."/>
            <person name="Perrone G."/>
            <person name="Piumi F."/>
            <person name="Punt P.J."/>
            <person name="Ram A.F."/>
            <person name="Ramon A."/>
            <person name="Rauscher S."/>
            <person name="Record E."/>
            <person name="Riano-Pachon D.M."/>
            <person name="Robert V."/>
            <person name="Roehrig J."/>
            <person name="Ruller R."/>
            <person name="Salamov A."/>
            <person name="Salih N.S."/>
            <person name="Samson R.A."/>
            <person name="Sandor E."/>
            <person name="Sanguinetti M."/>
            <person name="Schuetze T."/>
            <person name="Sepcic K."/>
            <person name="Shelest E."/>
            <person name="Sherlock G."/>
            <person name="Sophianopoulou V."/>
            <person name="Squina F.M."/>
            <person name="Sun H."/>
            <person name="Susca A."/>
            <person name="Todd R.B."/>
            <person name="Tsang A."/>
            <person name="Unkles S.E."/>
            <person name="van de Wiele N."/>
            <person name="van Rossen-Uffink D."/>
            <person name="Oliveira J.V."/>
            <person name="Vesth T.C."/>
            <person name="Visser J."/>
            <person name="Yu J.-H."/>
            <person name="Zhou M."/>
            <person name="Andersen M.R."/>
            <person name="Archer D.B."/>
            <person name="Baker S.E."/>
            <person name="Benoit I."/>
            <person name="Brakhage A.A."/>
            <person name="Braus G.H."/>
            <person name="Fischer R."/>
            <person name="Frisvad J.C."/>
            <person name="Goldman G.H."/>
            <person name="Houbraken J."/>
            <person name="Oakley B."/>
            <person name="Pocsi I."/>
            <person name="Scazzocchio C."/>
            <person name="Seiboth B."/>
            <person name="vanKuyk P.A."/>
            <person name="Wortman J."/>
            <person name="Dyer P.S."/>
            <person name="Grigoriev I.V."/>
        </authorList>
    </citation>
    <scope>NUCLEOTIDE SEQUENCE [LARGE SCALE GENOMIC DNA]</scope>
    <source>
        <strain evidence="3">CBS 516.65</strain>
    </source>
</reference>
<dbReference type="AlphaFoldDB" id="A0A1L9VBL4"/>
<dbReference type="RefSeq" id="XP_022398026.1">
    <property type="nucleotide sequence ID" value="XM_022543733.1"/>
</dbReference>
<dbReference type="EMBL" id="KV878906">
    <property type="protein sequence ID" value="OJJ81328.1"/>
    <property type="molecule type" value="Genomic_DNA"/>
</dbReference>
<name>A0A1L9VBL4_ASPGL</name>
<feature type="region of interest" description="Disordered" evidence="1">
    <location>
        <begin position="40"/>
        <end position="109"/>
    </location>
</feature>